<dbReference type="Proteomes" id="UP000253606">
    <property type="component" value="Chromosome"/>
</dbReference>
<evidence type="ECO:0000313" key="7">
    <source>
        <dbReference type="Proteomes" id="UP000253606"/>
    </source>
</evidence>
<protein>
    <submittedName>
        <fullName evidence="6">Transcriptional regulator, TetR family</fullName>
    </submittedName>
</protein>
<evidence type="ECO:0000256" key="1">
    <source>
        <dbReference type="ARBA" id="ARBA00023015"/>
    </source>
</evidence>
<keyword evidence="7" id="KW-1185">Reference proteome</keyword>
<evidence type="ECO:0000259" key="5">
    <source>
        <dbReference type="PROSITE" id="PS50977"/>
    </source>
</evidence>
<dbReference type="GO" id="GO:0003677">
    <property type="term" value="F:DNA binding"/>
    <property type="evidence" value="ECO:0007669"/>
    <property type="project" value="UniProtKB-UniRule"/>
</dbReference>
<evidence type="ECO:0000256" key="3">
    <source>
        <dbReference type="ARBA" id="ARBA00023163"/>
    </source>
</evidence>
<gene>
    <name evidence="6" type="ORF">ACPOL_0556</name>
</gene>
<proteinExistence type="predicted"/>
<organism evidence="6 7">
    <name type="scientific">Acidisarcina polymorpha</name>
    <dbReference type="NCBI Taxonomy" id="2211140"/>
    <lineage>
        <taxon>Bacteria</taxon>
        <taxon>Pseudomonadati</taxon>
        <taxon>Acidobacteriota</taxon>
        <taxon>Terriglobia</taxon>
        <taxon>Terriglobales</taxon>
        <taxon>Acidobacteriaceae</taxon>
        <taxon>Acidisarcina</taxon>
    </lineage>
</organism>
<reference evidence="6 7" key="1">
    <citation type="journal article" date="2018" name="Front. Microbiol.">
        <title>Hydrolytic Capabilities as a Key to Environmental Success: Chitinolytic and Cellulolytic Acidobacteria From Acidic Sub-arctic Soils and Boreal Peatlands.</title>
        <authorList>
            <person name="Belova S.E."/>
            <person name="Ravin N.V."/>
            <person name="Pankratov T.A."/>
            <person name="Rakitin A.L."/>
            <person name="Ivanova A.A."/>
            <person name="Beletsky A.V."/>
            <person name="Mardanov A.V."/>
            <person name="Sinninghe Damste J.S."/>
            <person name="Dedysh S.N."/>
        </authorList>
    </citation>
    <scope>NUCLEOTIDE SEQUENCE [LARGE SCALE GENOMIC DNA]</scope>
    <source>
        <strain evidence="6 7">SBC82</strain>
    </source>
</reference>
<name>A0A2Z5FSW5_9BACT</name>
<dbReference type="InterPro" id="IPR009057">
    <property type="entry name" value="Homeodomain-like_sf"/>
</dbReference>
<dbReference type="InterPro" id="IPR036271">
    <property type="entry name" value="Tet_transcr_reg_TetR-rel_C_sf"/>
</dbReference>
<dbReference type="PROSITE" id="PS50977">
    <property type="entry name" value="HTH_TETR_2"/>
    <property type="match status" value="1"/>
</dbReference>
<dbReference type="PRINTS" id="PR00455">
    <property type="entry name" value="HTHTETR"/>
</dbReference>
<dbReference type="PANTHER" id="PTHR47506">
    <property type="entry name" value="TRANSCRIPTIONAL REGULATORY PROTEIN"/>
    <property type="match status" value="1"/>
</dbReference>
<dbReference type="SUPFAM" id="SSF48498">
    <property type="entry name" value="Tetracyclin repressor-like, C-terminal domain"/>
    <property type="match status" value="1"/>
</dbReference>
<keyword evidence="1" id="KW-0805">Transcription regulation</keyword>
<dbReference type="KEGG" id="abas:ACPOL_0556"/>
<feature type="domain" description="HTH tetR-type" evidence="5">
    <location>
        <begin position="18"/>
        <end position="78"/>
    </location>
</feature>
<dbReference type="Gene3D" id="1.10.357.10">
    <property type="entry name" value="Tetracycline Repressor, domain 2"/>
    <property type="match status" value="1"/>
</dbReference>
<keyword evidence="3" id="KW-0804">Transcription</keyword>
<dbReference type="Pfam" id="PF00440">
    <property type="entry name" value="TetR_N"/>
    <property type="match status" value="1"/>
</dbReference>
<sequence>MDRESRPQKKTGPGRPRSFDREIALRAAMLLFWEQGFDGTSYTDLTRATGMSKPTIYATFGDKIELFRKAMTFYAEQATTVYQEALEQPTAREAVEACLRLARGLHYKTGEPFVCFLVQGALTGSADTKELRAELGALQRQATQLLQKRLEQGKRKGELPSGANTKVMAEYFTSIVTGLSVQASNGASTRDLHQVIEMAMATWPSKA</sequence>
<dbReference type="Gene3D" id="1.10.10.60">
    <property type="entry name" value="Homeodomain-like"/>
    <property type="match status" value="1"/>
</dbReference>
<feature type="DNA-binding region" description="H-T-H motif" evidence="4">
    <location>
        <begin position="41"/>
        <end position="60"/>
    </location>
</feature>
<keyword evidence="2 4" id="KW-0238">DNA-binding</keyword>
<evidence type="ECO:0000256" key="2">
    <source>
        <dbReference type="ARBA" id="ARBA00023125"/>
    </source>
</evidence>
<dbReference type="PANTHER" id="PTHR47506:SF1">
    <property type="entry name" value="HTH-TYPE TRANSCRIPTIONAL REGULATOR YJDC"/>
    <property type="match status" value="1"/>
</dbReference>
<dbReference type="InterPro" id="IPR001647">
    <property type="entry name" value="HTH_TetR"/>
</dbReference>
<dbReference type="EMBL" id="CP030840">
    <property type="protein sequence ID" value="AXC09931.1"/>
    <property type="molecule type" value="Genomic_DNA"/>
</dbReference>
<evidence type="ECO:0000313" key="6">
    <source>
        <dbReference type="EMBL" id="AXC09931.1"/>
    </source>
</evidence>
<dbReference type="SUPFAM" id="SSF46689">
    <property type="entry name" value="Homeodomain-like"/>
    <property type="match status" value="1"/>
</dbReference>
<dbReference type="AlphaFoldDB" id="A0A2Z5FSW5"/>
<evidence type="ECO:0000256" key="4">
    <source>
        <dbReference type="PROSITE-ProRule" id="PRU00335"/>
    </source>
</evidence>
<accession>A0A2Z5FSW5</accession>